<dbReference type="EMBL" id="AP027141">
    <property type="protein sequence ID" value="BDV29373.1"/>
    <property type="molecule type" value="Genomic_DNA"/>
</dbReference>
<reference evidence="2 3" key="1">
    <citation type="submission" date="2022-12" db="EMBL/GenBank/DDBJ databases">
        <title>Microbacterium terricola strain KV-448 chromosome, complete genome.</title>
        <authorList>
            <person name="Oshima T."/>
            <person name="Moriya T."/>
            <person name="Bessho Y."/>
        </authorList>
    </citation>
    <scope>NUCLEOTIDE SEQUENCE [LARGE SCALE GENOMIC DNA]</scope>
    <source>
        <strain evidence="2 3">KV-448</strain>
    </source>
</reference>
<proteinExistence type="predicted"/>
<feature type="transmembrane region" description="Helical" evidence="1">
    <location>
        <begin position="31"/>
        <end position="48"/>
    </location>
</feature>
<name>A0ABM8DUU0_9MICO</name>
<dbReference type="Proteomes" id="UP001317779">
    <property type="component" value="Chromosome"/>
</dbReference>
<keyword evidence="3" id="KW-1185">Reference proteome</keyword>
<accession>A0ABM8DUU0</accession>
<keyword evidence="1" id="KW-0812">Transmembrane</keyword>
<evidence type="ECO:0000313" key="3">
    <source>
        <dbReference type="Proteomes" id="UP001317779"/>
    </source>
</evidence>
<gene>
    <name evidence="2" type="ORF">Microterr_00330</name>
</gene>
<sequence length="112" mass="11854">MRLILIAVVATCVVIFVGVIALDIYTDRSNAYVGLIPILSVLPASVVVQRLQPKYDYLDPELRARDGETATASGAAAPGVPRWLMIAIIGLGGVLLLVLVGLSTLLALAEWV</sequence>
<keyword evidence="1" id="KW-1133">Transmembrane helix</keyword>
<evidence type="ECO:0000313" key="2">
    <source>
        <dbReference type="EMBL" id="BDV29373.1"/>
    </source>
</evidence>
<organism evidence="2 3">
    <name type="scientific">Microbacterium terricola</name>
    <dbReference type="NCBI Taxonomy" id="344163"/>
    <lineage>
        <taxon>Bacteria</taxon>
        <taxon>Bacillati</taxon>
        <taxon>Actinomycetota</taxon>
        <taxon>Actinomycetes</taxon>
        <taxon>Micrococcales</taxon>
        <taxon>Microbacteriaceae</taxon>
        <taxon>Microbacterium</taxon>
    </lineage>
</organism>
<feature type="transmembrane region" description="Helical" evidence="1">
    <location>
        <begin position="83"/>
        <end position="109"/>
    </location>
</feature>
<keyword evidence="1" id="KW-0472">Membrane</keyword>
<evidence type="ECO:0000256" key="1">
    <source>
        <dbReference type="SAM" id="Phobius"/>
    </source>
</evidence>
<protein>
    <submittedName>
        <fullName evidence="2">Uncharacterized protein</fullName>
    </submittedName>
</protein>